<evidence type="ECO:0000313" key="2">
    <source>
        <dbReference type="EMBL" id="KAH7376591.1"/>
    </source>
</evidence>
<sequence>MSLFLYILLHLLLGASLLCSTAVADECQAVTWENAQRRDLPSNTQAAIRPAATRNVPSKSRLEAGDVNCRFWDQTYEQVNYYFCQRMATANDIDVETFFKLNPQVDRDCTKVRPYTKYCVEGFLEPLKALDGKCGPLHKNATCIGSGHGDCCNSETWRCGDSDDDCAIGTCFEGTCWGHQIYTTDGTCGAWAVTSMHNPRIRNG</sequence>
<name>A0A8K0X937_9PEZI</name>
<evidence type="ECO:0000256" key="1">
    <source>
        <dbReference type="SAM" id="SignalP"/>
    </source>
</evidence>
<evidence type="ECO:0000313" key="3">
    <source>
        <dbReference type="Proteomes" id="UP000813385"/>
    </source>
</evidence>
<feature type="chain" id="PRO_5035432473" description="LysM domain-containing protein" evidence="1">
    <location>
        <begin position="25"/>
        <end position="204"/>
    </location>
</feature>
<dbReference type="EMBL" id="JAGPXD010000001">
    <property type="protein sequence ID" value="KAH7376591.1"/>
    <property type="molecule type" value="Genomic_DNA"/>
</dbReference>
<keyword evidence="3" id="KW-1185">Reference proteome</keyword>
<dbReference type="Proteomes" id="UP000813385">
    <property type="component" value="Unassembled WGS sequence"/>
</dbReference>
<proteinExistence type="predicted"/>
<accession>A0A8K0X937</accession>
<protein>
    <recommendedName>
        <fullName evidence="4">LysM domain-containing protein</fullName>
    </recommendedName>
</protein>
<keyword evidence="1" id="KW-0732">Signal</keyword>
<dbReference type="Gene3D" id="3.10.350.10">
    <property type="entry name" value="LysM domain"/>
    <property type="match status" value="1"/>
</dbReference>
<organism evidence="2 3">
    <name type="scientific">Plectosphaerella cucumerina</name>
    <dbReference type="NCBI Taxonomy" id="40658"/>
    <lineage>
        <taxon>Eukaryota</taxon>
        <taxon>Fungi</taxon>
        <taxon>Dikarya</taxon>
        <taxon>Ascomycota</taxon>
        <taxon>Pezizomycotina</taxon>
        <taxon>Sordariomycetes</taxon>
        <taxon>Hypocreomycetidae</taxon>
        <taxon>Glomerellales</taxon>
        <taxon>Plectosphaerellaceae</taxon>
        <taxon>Plectosphaerella</taxon>
    </lineage>
</organism>
<evidence type="ECO:0008006" key="4">
    <source>
        <dbReference type="Google" id="ProtNLM"/>
    </source>
</evidence>
<gene>
    <name evidence="2" type="ORF">B0T11DRAFT_324474</name>
</gene>
<comment type="caution">
    <text evidence="2">The sequence shown here is derived from an EMBL/GenBank/DDBJ whole genome shotgun (WGS) entry which is preliminary data.</text>
</comment>
<dbReference type="OrthoDB" id="4846743at2759"/>
<feature type="signal peptide" evidence="1">
    <location>
        <begin position="1"/>
        <end position="24"/>
    </location>
</feature>
<dbReference type="AlphaFoldDB" id="A0A8K0X937"/>
<reference evidence="2" key="1">
    <citation type="journal article" date="2021" name="Nat. Commun.">
        <title>Genetic determinants of endophytism in the Arabidopsis root mycobiome.</title>
        <authorList>
            <person name="Mesny F."/>
            <person name="Miyauchi S."/>
            <person name="Thiergart T."/>
            <person name="Pickel B."/>
            <person name="Atanasova L."/>
            <person name="Karlsson M."/>
            <person name="Huettel B."/>
            <person name="Barry K.W."/>
            <person name="Haridas S."/>
            <person name="Chen C."/>
            <person name="Bauer D."/>
            <person name="Andreopoulos W."/>
            <person name="Pangilinan J."/>
            <person name="LaButti K."/>
            <person name="Riley R."/>
            <person name="Lipzen A."/>
            <person name="Clum A."/>
            <person name="Drula E."/>
            <person name="Henrissat B."/>
            <person name="Kohler A."/>
            <person name="Grigoriev I.V."/>
            <person name="Martin F.M."/>
            <person name="Hacquard S."/>
        </authorList>
    </citation>
    <scope>NUCLEOTIDE SEQUENCE</scope>
    <source>
        <strain evidence="2">MPI-CAGE-AT-0016</strain>
    </source>
</reference>
<dbReference type="InterPro" id="IPR036779">
    <property type="entry name" value="LysM_dom_sf"/>
</dbReference>